<dbReference type="EMBL" id="JASCZI010090917">
    <property type="protein sequence ID" value="MED6147775.1"/>
    <property type="molecule type" value="Genomic_DNA"/>
</dbReference>
<reference evidence="1 2" key="1">
    <citation type="journal article" date="2023" name="Plants (Basel)">
        <title>Bridging the Gap: Combining Genomics and Transcriptomics Approaches to Understand Stylosanthes scabra, an Orphan Legume from the Brazilian Caatinga.</title>
        <authorList>
            <person name="Ferreira-Neto J.R.C."/>
            <person name="da Silva M.D."/>
            <person name="Binneck E."/>
            <person name="de Melo N.F."/>
            <person name="da Silva R.H."/>
            <person name="de Melo A.L.T.M."/>
            <person name="Pandolfi V."/>
            <person name="Bustamante F.O."/>
            <person name="Brasileiro-Vidal A.C."/>
            <person name="Benko-Iseppon A.M."/>
        </authorList>
    </citation>
    <scope>NUCLEOTIDE SEQUENCE [LARGE SCALE GENOMIC DNA]</scope>
    <source>
        <tissue evidence="1">Leaves</tissue>
    </source>
</reference>
<protein>
    <submittedName>
        <fullName evidence="1">Uncharacterized protein</fullName>
    </submittedName>
</protein>
<gene>
    <name evidence="1" type="ORF">PIB30_046886</name>
</gene>
<comment type="caution">
    <text evidence="1">The sequence shown here is derived from an EMBL/GenBank/DDBJ whole genome shotgun (WGS) entry which is preliminary data.</text>
</comment>
<evidence type="ECO:0000313" key="2">
    <source>
        <dbReference type="Proteomes" id="UP001341840"/>
    </source>
</evidence>
<sequence length="103" mass="11565">MRSRARRAKRRRRSDAGEEGSILALAPLMAKSWADIDDEDDDYYHTIASPNLSWGAAVSYEKANDSDVAAVLVVVEKRKKSDPVLGVVETVETRREMEGDKER</sequence>
<evidence type="ECO:0000313" key="1">
    <source>
        <dbReference type="EMBL" id="MED6147775.1"/>
    </source>
</evidence>
<name>A0ABU6TGZ5_9FABA</name>
<proteinExistence type="predicted"/>
<dbReference type="Proteomes" id="UP001341840">
    <property type="component" value="Unassembled WGS sequence"/>
</dbReference>
<keyword evidence="2" id="KW-1185">Reference proteome</keyword>
<accession>A0ABU6TGZ5</accession>
<organism evidence="1 2">
    <name type="scientific">Stylosanthes scabra</name>
    <dbReference type="NCBI Taxonomy" id="79078"/>
    <lineage>
        <taxon>Eukaryota</taxon>
        <taxon>Viridiplantae</taxon>
        <taxon>Streptophyta</taxon>
        <taxon>Embryophyta</taxon>
        <taxon>Tracheophyta</taxon>
        <taxon>Spermatophyta</taxon>
        <taxon>Magnoliopsida</taxon>
        <taxon>eudicotyledons</taxon>
        <taxon>Gunneridae</taxon>
        <taxon>Pentapetalae</taxon>
        <taxon>rosids</taxon>
        <taxon>fabids</taxon>
        <taxon>Fabales</taxon>
        <taxon>Fabaceae</taxon>
        <taxon>Papilionoideae</taxon>
        <taxon>50 kb inversion clade</taxon>
        <taxon>dalbergioids sensu lato</taxon>
        <taxon>Dalbergieae</taxon>
        <taxon>Pterocarpus clade</taxon>
        <taxon>Stylosanthes</taxon>
    </lineage>
</organism>